<evidence type="ECO:0000256" key="7">
    <source>
        <dbReference type="SAM" id="MobiDB-lite"/>
    </source>
</evidence>
<dbReference type="OrthoDB" id="7889197at2"/>
<sequence length="205" mass="22807">MMTPIRTSIGALAIAATALAGLPGAIAPAAAQSEYNDWSNYHHGRRNAPDCVRQGVCRPYDVPGWQQHQYLGGKHHYRGKHRYGRGHQQRRHVERGHPNRSHYRGDRVDDGAALILGLTGLAIVGGVIANQGGTLPHTADPNYRGNRGNHYPPAPDSPGVITYESALEPWSPGWYRWCEANYRSFDRDRGTYRGYDGQDHFCVPK</sequence>
<reference evidence="9 10" key="1">
    <citation type="journal article" date="2017" name="Int. J. Syst. Evol. Microbiol.">
        <title>Roseitalea porphyridii gen. nov., sp. nov., isolated from a red alga, and reclassification of Hoeflea suaedae Chung et al. 2013 as Pseudohoeflea suaedae gen. nov., comb. nov.</title>
        <authorList>
            <person name="Hyeon J.W."/>
            <person name="Jeong S.E."/>
            <person name="Baek K."/>
            <person name="Jeon C.O."/>
        </authorList>
    </citation>
    <scope>NUCLEOTIDE SEQUENCE [LARGE SCALE GENOMIC DNA]</scope>
    <source>
        <strain evidence="9 10">MA7-20</strain>
    </source>
</reference>
<dbReference type="Pfam" id="PF07886">
    <property type="entry name" value="BA14K"/>
    <property type="match status" value="1"/>
</dbReference>
<protein>
    <recommendedName>
        <fullName evidence="3">Lectin-like protein BA14k</fullName>
    </recommendedName>
</protein>
<feature type="compositionally biased region" description="Basic residues" evidence="7">
    <location>
        <begin position="81"/>
        <end position="102"/>
    </location>
</feature>
<dbReference type="GO" id="GO:0016020">
    <property type="term" value="C:membrane"/>
    <property type="evidence" value="ECO:0007669"/>
    <property type="project" value="UniProtKB-SubCell"/>
</dbReference>
<evidence type="ECO:0000256" key="5">
    <source>
        <dbReference type="ARBA" id="ARBA00022734"/>
    </source>
</evidence>
<keyword evidence="4" id="KW-1003">Cell membrane</keyword>
<evidence type="ECO:0000256" key="3">
    <source>
        <dbReference type="ARBA" id="ARBA00020552"/>
    </source>
</evidence>
<comment type="similarity">
    <text evidence="2">Belongs to the BA14k family.</text>
</comment>
<feature type="region of interest" description="Disordered" evidence="7">
    <location>
        <begin position="81"/>
        <end position="106"/>
    </location>
</feature>
<dbReference type="AlphaFoldDB" id="A0A4P6V4J0"/>
<dbReference type="Proteomes" id="UP000293719">
    <property type="component" value="Chromosome"/>
</dbReference>
<evidence type="ECO:0000313" key="10">
    <source>
        <dbReference type="Proteomes" id="UP000293719"/>
    </source>
</evidence>
<evidence type="ECO:0000313" key="9">
    <source>
        <dbReference type="EMBL" id="QBK31556.1"/>
    </source>
</evidence>
<comment type="function">
    <text evidence="6">Has immunoglobulin-binding and hemagglutination properties, and can bind to mannose. Essential for virulence. May be involved in LPS biosynthesis or polysaccharide transport.</text>
</comment>
<gene>
    <name evidence="9" type="ORF">E0E05_13645</name>
</gene>
<evidence type="ECO:0000256" key="6">
    <source>
        <dbReference type="ARBA" id="ARBA00025321"/>
    </source>
</evidence>
<evidence type="ECO:0000256" key="4">
    <source>
        <dbReference type="ARBA" id="ARBA00022475"/>
    </source>
</evidence>
<keyword evidence="8" id="KW-0732">Signal</keyword>
<organism evidence="9 10">
    <name type="scientific">Roseitalea porphyridii</name>
    <dbReference type="NCBI Taxonomy" id="1852022"/>
    <lineage>
        <taxon>Bacteria</taxon>
        <taxon>Pseudomonadati</taxon>
        <taxon>Pseudomonadota</taxon>
        <taxon>Alphaproteobacteria</taxon>
        <taxon>Hyphomicrobiales</taxon>
        <taxon>Ahrensiaceae</taxon>
        <taxon>Roseitalea</taxon>
    </lineage>
</organism>
<keyword evidence="4" id="KW-0472">Membrane</keyword>
<evidence type="ECO:0000256" key="2">
    <source>
        <dbReference type="ARBA" id="ARBA00010270"/>
    </source>
</evidence>
<dbReference type="InterPro" id="IPR012413">
    <property type="entry name" value="BA14K"/>
</dbReference>
<keyword evidence="5" id="KW-0430">Lectin</keyword>
<proteinExistence type="inferred from homology"/>
<feature type="chain" id="PRO_5020629736" description="Lectin-like protein BA14k" evidence="8">
    <location>
        <begin position="21"/>
        <end position="205"/>
    </location>
</feature>
<dbReference type="KEGG" id="rpod:E0E05_13645"/>
<name>A0A4P6V4J0_9HYPH</name>
<feature type="signal peptide" evidence="8">
    <location>
        <begin position="1"/>
        <end position="20"/>
    </location>
</feature>
<accession>A0A4P6V4J0</accession>
<comment type="subcellular location">
    <subcellularLocation>
        <location evidence="1">Membrane</location>
        <topology evidence="1">Single-pass membrane protein</topology>
    </subcellularLocation>
</comment>
<dbReference type="GO" id="GO:0030246">
    <property type="term" value="F:carbohydrate binding"/>
    <property type="evidence" value="ECO:0007669"/>
    <property type="project" value="UniProtKB-KW"/>
</dbReference>
<dbReference type="EMBL" id="CP036532">
    <property type="protein sequence ID" value="QBK31556.1"/>
    <property type="molecule type" value="Genomic_DNA"/>
</dbReference>
<evidence type="ECO:0000256" key="8">
    <source>
        <dbReference type="SAM" id="SignalP"/>
    </source>
</evidence>
<evidence type="ECO:0000256" key="1">
    <source>
        <dbReference type="ARBA" id="ARBA00004167"/>
    </source>
</evidence>
<keyword evidence="10" id="KW-1185">Reference proteome</keyword>